<keyword evidence="3 9" id="KW-1015">Disulfide bond</keyword>
<feature type="binding site" evidence="8">
    <location>
        <position position="381"/>
    </location>
    <ligand>
        <name>Zn(2+)</name>
        <dbReference type="ChEBI" id="CHEBI:29105"/>
        <label>1</label>
        <note>catalytic</note>
    </ligand>
</feature>
<feature type="disulfide bond" evidence="9">
    <location>
        <begin position="149"/>
        <end position="155"/>
    </location>
</feature>
<evidence type="ECO:0000256" key="3">
    <source>
        <dbReference type="ARBA" id="ARBA00023157"/>
    </source>
</evidence>
<feature type="chain" id="PRO_5042885836" description="Angiotensin-converting enzyme" evidence="13">
    <location>
        <begin position="21"/>
        <end position="621"/>
    </location>
</feature>
<dbReference type="EC" id="3.4.-.-" evidence="12"/>
<keyword evidence="8 12" id="KW-0479">Metal-binding</keyword>
<dbReference type="PANTHER" id="PTHR10514:SF27">
    <property type="entry name" value="ANGIOTENSIN-CONVERTING ENZYME"/>
    <property type="match status" value="1"/>
</dbReference>
<evidence type="ECO:0000256" key="8">
    <source>
        <dbReference type="PIRSR" id="PIRSR601548-3"/>
    </source>
</evidence>
<dbReference type="GO" id="GO:0008237">
    <property type="term" value="F:metallopeptidase activity"/>
    <property type="evidence" value="ECO:0007669"/>
    <property type="project" value="UniProtKB-KW"/>
</dbReference>
<evidence type="ECO:0000256" key="6">
    <source>
        <dbReference type="PIRSR" id="PIRSR601548-11"/>
    </source>
</evidence>
<accession>A0AAN8PU56</accession>
<dbReference type="Proteomes" id="UP001372834">
    <property type="component" value="Unassembled WGS sequence"/>
</dbReference>
<dbReference type="InterPro" id="IPR001548">
    <property type="entry name" value="Peptidase_M2"/>
</dbReference>
<dbReference type="GO" id="GO:0004180">
    <property type="term" value="F:carboxypeptidase activity"/>
    <property type="evidence" value="ECO:0007669"/>
    <property type="project" value="UniProtKB-KW"/>
</dbReference>
<comment type="similarity">
    <text evidence="1 11 12">Belongs to the peptidase M2 family.</text>
</comment>
<feature type="active site" description="Proton acceptor 2" evidence="6">
    <location>
        <position position="378"/>
    </location>
</feature>
<sequence length="621" mass="72541">MLVTSFFVLFLGQNYGLARGSGSNGENLRENLDQMNRELLKLNSVTAHLSWTLSTNSAEDETSTKLIKLGQTQTEWRRNWCRKFHDIFSRIYQIDYHTIDRNRFRQDYKREFRQFYLLCRGPTYNFDQNRKLIKVLGKLSSIYETSEVCLDDGTCFRGEPDLERIMTKSRNPSVLLWAWTEWRNKVGPPSRTLYPSMVSLLNEGARNGGYNEIGECWREELEIKNLETLVDRLYSEIEPFYQALHAVVRYKLQKFYGSDLVSLEEPIPAHLLGNMWAQNWGSLLDLIVDYKEENSLTFYLRQKNYTIPDLVKKAEDFFVSLGFRPMTPAFWKHSKLQSNAENGSTCHGTAANMFQPNDFRIILCAEVTEEDFSVIHHEMGHIAYYMEYENQPAIFQDGANSAFQESIGDAIMYGVTSPAHLHRLGLLQEVDQTPEMELKLLLRQALIKLPQIPFALVLEKWRWDVFKGKIFPLDYNKAWWALRERYQGVKAPVTRTETHFDPSGKFHINDNKPYARYFLSSILQMQLFESACKASIYGATYRNRTLPIPLHKCDIYGSTTATKNLRKMMSLGSSITWEEAFEMVTGETKLSVRPLLDYYRPLYDWLLREIREKDIPVGWTY</sequence>
<organism evidence="14 15">
    <name type="scientific">Polyplax serrata</name>
    <name type="common">Common mouse louse</name>
    <dbReference type="NCBI Taxonomy" id="468196"/>
    <lineage>
        <taxon>Eukaryota</taxon>
        <taxon>Metazoa</taxon>
        <taxon>Ecdysozoa</taxon>
        <taxon>Arthropoda</taxon>
        <taxon>Hexapoda</taxon>
        <taxon>Insecta</taxon>
        <taxon>Pterygota</taxon>
        <taxon>Neoptera</taxon>
        <taxon>Paraneoptera</taxon>
        <taxon>Psocodea</taxon>
        <taxon>Troctomorpha</taxon>
        <taxon>Phthiraptera</taxon>
        <taxon>Anoplura</taxon>
        <taxon>Polyplacidae</taxon>
        <taxon>Polyplax</taxon>
    </lineage>
</organism>
<keyword evidence="8 12" id="KW-0862">Zinc</keyword>
<feature type="active site" description="Proton acceptor 1" evidence="5">
    <location>
        <position position="378"/>
    </location>
</feature>
<evidence type="ECO:0000256" key="10">
    <source>
        <dbReference type="PIRSR" id="PIRSR601548-8"/>
    </source>
</evidence>
<evidence type="ECO:0000313" key="14">
    <source>
        <dbReference type="EMBL" id="KAK6634549.1"/>
    </source>
</evidence>
<evidence type="ECO:0000256" key="5">
    <source>
        <dbReference type="PIRSR" id="PIRSR601548-1"/>
    </source>
</evidence>
<keyword evidence="12" id="KW-0645">Protease</keyword>
<name>A0AAN8PU56_POLSC</name>
<comment type="cofactor">
    <cofactor evidence="12">
        <name>Zn(2+)</name>
        <dbReference type="ChEBI" id="CHEBI:29105"/>
    </cofactor>
    <text evidence="12">Binds 1 zinc ion per subunit.</text>
</comment>
<feature type="binding site" evidence="10">
    <location>
        <position position="405"/>
    </location>
    <ligand>
        <name>Zn(2+)</name>
        <dbReference type="ChEBI" id="CHEBI:29105"/>
        <label>2</label>
        <note>catalytic</note>
    </ligand>
</feature>
<feature type="disulfide bond" evidence="9 11">
    <location>
        <begin position="346"/>
        <end position="364"/>
    </location>
</feature>
<evidence type="ECO:0000313" key="15">
    <source>
        <dbReference type="Proteomes" id="UP001372834"/>
    </source>
</evidence>
<keyword evidence="2 13" id="KW-0732">Signal</keyword>
<dbReference type="PANTHER" id="PTHR10514">
    <property type="entry name" value="ANGIOTENSIN-CONVERTING ENZYME"/>
    <property type="match status" value="1"/>
</dbReference>
<feature type="binding site" evidence="7">
    <location>
        <position position="516"/>
    </location>
    <ligand>
        <name>chloride</name>
        <dbReference type="ChEBI" id="CHEBI:17996"/>
        <label>1</label>
    </ligand>
</feature>
<protein>
    <recommendedName>
        <fullName evidence="12">Angiotensin-converting enzyme</fullName>
        <ecNumber evidence="12">3.4.-.-</ecNumber>
    </recommendedName>
</protein>
<keyword evidence="12" id="KW-0121">Carboxypeptidase</keyword>
<dbReference type="GO" id="GO:0016020">
    <property type="term" value="C:membrane"/>
    <property type="evidence" value="ECO:0007669"/>
    <property type="project" value="InterPro"/>
</dbReference>
<dbReference type="AlphaFoldDB" id="A0AAN8PU56"/>
<dbReference type="PROSITE" id="PS52011">
    <property type="entry name" value="PEPTIDASE_M2"/>
    <property type="match status" value="1"/>
</dbReference>
<feature type="active site" description="Proton donor 2" evidence="6">
    <location>
        <position position="507"/>
    </location>
</feature>
<dbReference type="Gene3D" id="1.10.1370.30">
    <property type="match status" value="2"/>
</dbReference>
<dbReference type="GO" id="GO:0008241">
    <property type="term" value="F:peptidyl-dipeptidase activity"/>
    <property type="evidence" value="ECO:0007669"/>
    <property type="project" value="InterPro"/>
</dbReference>
<dbReference type="Pfam" id="PF01401">
    <property type="entry name" value="Peptidase_M2"/>
    <property type="match status" value="1"/>
</dbReference>
<dbReference type="PRINTS" id="PR00791">
    <property type="entry name" value="PEPDIPTASEA"/>
</dbReference>
<feature type="binding site" evidence="8">
    <location>
        <position position="405"/>
    </location>
    <ligand>
        <name>Zn(2+)</name>
        <dbReference type="ChEBI" id="CHEBI:29105"/>
        <label>1</label>
        <note>catalytic</note>
    </ligand>
</feature>
<evidence type="ECO:0000256" key="2">
    <source>
        <dbReference type="ARBA" id="ARBA00022729"/>
    </source>
</evidence>
<dbReference type="CDD" id="cd06461">
    <property type="entry name" value="M2_ACE"/>
    <property type="match status" value="1"/>
</dbReference>
<proteinExistence type="inferred from homology"/>
<evidence type="ECO:0000256" key="4">
    <source>
        <dbReference type="ARBA" id="ARBA00023180"/>
    </source>
</evidence>
<dbReference type="GO" id="GO:0046872">
    <property type="term" value="F:metal ion binding"/>
    <property type="evidence" value="ECO:0007669"/>
    <property type="project" value="UniProtKB-KW"/>
</dbReference>
<dbReference type="SUPFAM" id="SSF55486">
    <property type="entry name" value="Metalloproteases ('zincins'), catalytic domain"/>
    <property type="match status" value="1"/>
</dbReference>
<keyword evidence="12" id="KW-0482">Metalloprotease</keyword>
<reference evidence="14 15" key="1">
    <citation type="submission" date="2023-10" db="EMBL/GenBank/DDBJ databases">
        <title>Genomes of two closely related lineages of the louse Polyplax serrata with different host specificities.</title>
        <authorList>
            <person name="Martinu J."/>
            <person name="Tarabai H."/>
            <person name="Stefka J."/>
            <person name="Hypsa V."/>
        </authorList>
    </citation>
    <scope>NUCLEOTIDE SEQUENCE [LARGE SCALE GENOMIC DNA]</scope>
    <source>
        <strain evidence="14">HR10_N</strain>
    </source>
</reference>
<feature type="disulfide bond" evidence="9">
    <location>
        <begin position="532"/>
        <end position="553"/>
    </location>
</feature>
<feature type="signal peptide" evidence="13">
    <location>
        <begin position="1"/>
        <end position="20"/>
    </location>
</feature>
<evidence type="ECO:0000256" key="7">
    <source>
        <dbReference type="PIRSR" id="PIRSR601548-2"/>
    </source>
</evidence>
<keyword evidence="4 12" id="KW-0325">Glycoprotein</keyword>
<keyword evidence="12" id="KW-0378">Hydrolase</keyword>
<evidence type="ECO:0000256" key="11">
    <source>
        <dbReference type="PROSITE-ProRule" id="PRU01355"/>
    </source>
</evidence>
<evidence type="ECO:0000256" key="12">
    <source>
        <dbReference type="RuleBase" id="RU361144"/>
    </source>
</evidence>
<feature type="binding site" evidence="10">
    <location>
        <position position="377"/>
    </location>
    <ligand>
        <name>Zn(2+)</name>
        <dbReference type="ChEBI" id="CHEBI:29105"/>
        <label>2</label>
        <note>catalytic</note>
    </ligand>
</feature>
<feature type="binding site" evidence="10">
    <location>
        <position position="381"/>
    </location>
    <ligand>
        <name>Zn(2+)</name>
        <dbReference type="ChEBI" id="CHEBI:29105"/>
        <label>2</label>
        <note>catalytic</note>
    </ligand>
</feature>
<dbReference type="GO" id="GO:0006508">
    <property type="term" value="P:proteolysis"/>
    <property type="evidence" value="ECO:0007669"/>
    <property type="project" value="UniProtKB-KW"/>
</dbReference>
<comment type="caution">
    <text evidence="14">The sequence shown here is derived from an EMBL/GenBank/DDBJ whole genome shotgun (WGS) entry which is preliminary data.</text>
</comment>
<feature type="binding site" evidence="8">
    <location>
        <position position="377"/>
    </location>
    <ligand>
        <name>Zn(2+)</name>
        <dbReference type="ChEBI" id="CHEBI:29105"/>
        <label>1</label>
        <note>catalytic</note>
    </ligand>
</feature>
<comment type="caution">
    <text evidence="11">Lacks conserved residue(s) required for the propagation of feature annotation.</text>
</comment>
<gene>
    <name evidence="14" type="ORF">RUM43_011950</name>
</gene>
<evidence type="ECO:0000256" key="13">
    <source>
        <dbReference type="SAM" id="SignalP"/>
    </source>
</evidence>
<dbReference type="EMBL" id="JAWJWE010000005">
    <property type="protein sequence ID" value="KAK6634549.1"/>
    <property type="molecule type" value="Genomic_DNA"/>
</dbReference>
<evidence type="ECO:0000256" key="1">
    <source>
        <dbReference type="ARBA" id="ARBA00008139"/>
    </source>
</evidence>
<feature type="active site" description="Proton donor 1" evidence="5">
    <location>
        <position position="507"/>
    </location>
</feature>
<evidence type="ECO:0000256" key="9">
    <source>
        <dbReference type="PIRSR" id="PIRSR601548-4"/>
    </source>
</evidence>